<dbReference type="EMBL" id="GGEC01080007">
    <property type="protein sequence ID" value="MBX60491.1"/>
    <property type="molecule type" value="Transcribed_RNA"/>
</dbReference>
<dbReference type="AlphaFoldDB" id="A0A2P2Q0I0"/>
<reference evidence="1" key="1">
    <citation type="submission" date="2018-02" db="EMBL/GenBank/DDBJ databases">
        <title>Rhizophora mucronata_Transcriptome.</title>
        <authorList>
            <person name="Meera S.P."/>
            <person name="Sreeshan A."/>
            <person name="Augustine A."/>
        </authorList>
    </citation>
    <scope>NUCLEOTIDE SEQUENCE</scope>
    <source>
        <tissue evidence="1">Leaf</tissue>
    </source>
</reference>
<sequence length="47" mass="5344">MRSCVGVLGSTTVSVLVHIDVEHCNERKRNYETVIFACHVCRALRKL</sequence>
<evidence type="ECO:0000313" key="1">
    <source>
        <dbReference type="EMBL" id="MBX60491.1"/>
    </source>
</evidence>
<organism evidence="1">
    <name type="scientific">Rhizophora mucronata</name>
    <name type="common">Asiatic mangrove</name>
    <dbReference type="NCBI Taxonomy" id="61149"/>
    <lineage>
        <taxon>Eukaryota</taxon>
        <taxon>Viridiplantae</taxon>
        <taxon>Streptophyta</taxon>
        <taxon>Embryophyta</taxon>
        <taxon>Tracheophyta</taxon>
        <taxon>Spermatophyta</taxon>
        <taxon>Magnoliopsida</taxon>
        <taxon>eudicotyledons</taxon>
        <taxon>Gunneridae</taxon>
        <taxon>Pentapetalae</taxon>
        <taxon>rosids</taxon>
        <taxon>fabids</taxon>
        <taxon>Malpighiales</taxon>
        <taxon>Rhizophoraceae</taxon>
        <taxon>Rhizophora</taxon>
    </lineage>
</organism>
<protein>
    <submittedName>
        <fullName evidence="1">Uncharacterized protein</fullName>
    </submittedName>
</protein>
<accession>A0A2P2Q0I0</accession>
<name>A0A2P2Q0I0_RHIMU</name>
<proteinExistence type="predicted"/>